<evidence type="ECO:0000313" key="3">
    <source>
        <dbReference type="Proteomes" id="UP000612893"/>
    </source>
</evidence>
<accession>A0A934K775</accession>
<comment type="caution">
    <text evidence="2">The sequence shown here is derived from an EMBL/GenBank/DDBJ whole genome shotgun (WGS) entry which is preliminary data.</text>
</comment>
<dbReference type="Proteomes" id="UP000612893">
    <property type="component" value="Unassembled WGS sequence"/>
</dbReference>
<gene>
    <name evidence="2" type="ORF">JF922_19085</name>
</gene>
<dbReference type="EMBL" id="JAEKNR010000188">
    <property type="protein sequence ID" value="MBJ7600164.1"/>
    <property type="molecule type" value="Genomic_DNA"/>
</dbReference>
<sequence>MSVLPAPPAEAELVRREMLAHADRLLDAVEELRLAQESSLPPTLREAIRSLQLRIDRAESSNPRTVRAAQLLVFAVQQRLMAANPRHRHPRSHLGRAGGTPRVTTVERGVEWKELTLPPAAPAGQSGPSTPAALPWSRQVELVVERAFDRWSLAQNQAVAAARSSQEAGPAVARARAAWSNYWDLRCEAERLLLPALASSERNSAAVTGSADLATRAAKPSRNAPRVSSSTSSASAMTAAAASVSPGARTCSSSAAKSSGSV</sequence>
<organism evidence="2 3">
    <name type="scientific">Candidatus Nephthysia bennettiae</name>
    <dbReference type="NCBI Taxonomy" id="3127016"/>
    <lineage>
        <taxon>Bacteria</taxon>
        <taxon>Bacillati</taxon>
        <taxon>Candidatus Dormiibacterota</taxon>
        <taxon>Candidatus Dormibacteria</taxon>
        <taxon>Candidatus Dormibacterales</taxon>
        <taxon>Candidatus Dormibacteraceae</taxon>
        <taxon>Candidatus Nephthysia</taxon>
    </lineage>
</organism>
<keyword evidence="3" id="KW-1185">Reference proteome</keyword>
<evidence type="ECO:0000256" key="1">
    <source>
        <dbReference type="SAM" id="MobiDB-lite"/>
    </source>
</evidence>
<protein>
    <submittedName>
        <fullName evidence="2">Uncharacterized protein</fullName>
    </submittedName>
</protein>
<proteinExistence type="predicted"/>
<feature type="compositionally biased region" description="Low complexity" evidence="1">
    <location>
        <begin position="224"/>
        <end position="262"/>
    </location>
</feature>
<evidence type="ECO:0000313" key="2">
    <source>
        <dbReference type="EMBL" id="MBJ7600164.1"/>
    </source>
</evidence>
<dbReference type="RefSeq" id="WP_338203890.1">
    <property type="nucleotide sequence ID" value="NZ_JAEKNR010000188.1"/>
</dbReference>
<feature type="compositionally biased region" description="Basic residues" evidence="1">
    <location>
        <begin position="85"/>
        <end position="94"/>
    </location>
</feature>
<feature type="region of interest" description="Disordered" evidence="1">
    <location>
        <begin position="84"/>
        <end position="103"/>
    </location>
</feature>
<feature type="region of interest" description="Disordered" evidence="1">
    <location>
        <begin position="205"/>
        <end position="262"/>
    </location>
</feature>
<name>A0A934K775_9BACT</name>
<reference evidence="2" key="1">
    <citation type="submission" date="2020-10" db="EMBL/GenBank/DDBJ databases">
        <title>Ca. Dormibacterota MAGs.</title>
        <authorList>
            <person name="Montgomery K."/>
        </authorList>
    </citation>
    <scope>NUCLEOTIDE SEQUENCE [LARGE SCALE GENOMIC DNA]</scope>
    <source>
        <strain evidence="2">SC8812_S17_10</strain>
    </source>
</reference>
<dbReference type="AlphaFoldDB" id="A0A934K775"/>